<dbReference type="RefSeq" id="WP_407590085.1">
    <property type="nucleotide sequence ID" value="NZ_JBHDIY010000001.1"/>
</dbReference>
<reference evidence="1 2" key="1">
    <citation type="submission" date="2024-08" db="EMBL/GenBank/DDBJ databases">
        <title>Tateyamaria sp. nov., isolated from marine algae.</title>
        <authorList>
            <person name="Choi B.J."/>
            <person name="Kim J.M."/>
            <person name="Lee J.K."/>
            <person name="Choi D.G."/>
            <person name="Bayburt H."/>
            <person name="Baek J.H."/>
            <person name="Han D.M."/>
            <person name="Jeon C.O."/>
        </authorList>
    </citation>
    <scope>NUCLEOTIDE SEQUENCE [LARGE SCALE GENOMIC DNA]</scope>
    <source>
        <strain evidence="1 2">KMU-156</strain>
    </source>
</reference>
<evidence type="ECO:0000313" key="1">
    <source>
        <dbReference type="EMBL" id="MFL4468330.1"/>
    </source>
</evidence>
<proteinExistence type="predicted"/>
<dbReference type="EMBL" id="JBHDIY010000001">
    <property type="protein sequence ID" value="MFL4468330.1"/>
    <property type="molecule type" value="Genomic_DNA"/>
</dbReference>
<evidence type="ECO:0000313" key="2">
    <source>
        <dbReference type="Proteomes" id="UP001627408"/>
    </source>
</evidence>
<accession>A0ABW8UMG3</accession>
<keyword evidence="2" id="KW-1185">Reference proteome</keyword>
<evidence type="ECO:0008006" key="3">
    <source>
        <dbReference type="Google" id="ProtNLM"/>
    </source>
</evidence>
<protein>
    <recommendedName>
        <fullName evidence="3">Phage tail protein</fullName>
    </recommendedName>
</protein>
<sequence>MTALLAQPFYTVAVGWGARPAWRLHPMALGRTIGEVQQITANNGAGARSYPDGMEYAPTGSYPWRTPIWINLLGDPTLAAFPLAPPRALRATQEGDQVVLEWEGDAERYQLLRATGAGGFAHLAMISDAKRFVDEAPVAGARYQLRALGKQEVYAGSFFTASQGIYARAGTAPPPAPDLQQAVTGPGPHRLALEQDGVLLAPLRPPATGKLRLRASGWHYLPEDGFAGAVEIALTAYASGQTVTGRLRLDVRP</sequence>
<comment type="caution">
    <text evidence="1">The sequence shown here is derived from an EMBL/GenBank/DDBJ whole genome shotgun (WGS) entry which is preliminary data.</text>
</comment>
<organism evidence="1 2">
    <name type="scientific">Tateyamaria armeniaca</name>
    <dbReference type="NCBI Taxonomy" id="2518930"/>
    <lineage>
        <taxon>Bacteria</taxon>
        <taxon>Pseudomonadati</taxon>
        <taxon>Pseudomonadota</taxon>
        <taxon>Alphaproteobacteria</taxon>
        <taxon>Rhodobacterales</taxon>
        <taxon>Roseobacteraceae</taxon>
        <taxon>Tateyamaria</taxon>
    </lineage>
</organism>
<dbReference type="Proteomes" id="UP001627408">
    <property type="component" value="Unassembled WGS sequence"/>
</dbReference>
<name>A0ABW8UMG3_9RHOB</name>
<gene>
    <name evidence="1" type="ORF">ACERZ8_00020</name>
</gene>